<proteinExistence type="predicted"/>
<comment type="caution">
    <text evidence="1">The sequence shown here is derived from an EMBL/GenBank/DDBJ whole genome shotgun (WGS) entry which is preliminary data.</text>
</comment>
<gene>
    <name evidence="1" type="ORF">F2Q69_00058895</name>
</gene>
<organism evidence="1 2">
    <name type="scientific">Brassica cretica</name>
    <name type="common">Mustard</name>
    <dbReference type="NCBI Taxonomy" id="69181"/>
    <lineage>
        <taxon>Eukaryota</taxon>
        <taxon>Viridiplantae</taxon>
        <taxon>Streptophyta</taxon>
        <taxon>Embryophyta</taxon>
        <taxon>Tracheophyta</taxon>
        <taxon>Spermatophyta</taxon>
        <taxon>Magnoliopsida</taxon>
        <taxon>eudicotyledons</taxon>
        <taxon>Gunneridae</taxon>
        <taxon>Pentapetalae</taxon>
        <taxon>rosids</taxon>
        <taxon>malvids</taxon>
        <taxon>Brassicales</taxon>
        <taxon>Brassicaceae</taxon>
        <taxon>Brassiceae</taxon>
        <taxon>Brassica</taxon>
    </lineage>
</organism>
<name>A0A8S9RML6_BRACR</name>
<evidence type="ECO:0000313" key="2">
    <source>
        <dbReference type="Proteomes" id="UP000712600"/>
    </source>
</evidence>
<evidence type="ECO:0000313" key="1">
    <source>
        <dbReference type="EMBL" id="KAF3573895.1"/>
    </source>
</evidence>
<accession>A0A8S9RML6</accession>
<sequence length="101" mass="10879">MSGMNNPTLHRHVVHGLQGATPSSCLHDLVPFAGPSHDQFGSCLNTTDQISSSLVLLRLYKFSSVLVSLPKFRTRLDSVKIGFRTWEAAGGGLNTSCGCFT</sequence>
<protein>
    <submittedName>
        <fullName evidence="1">Uncharacterized protein</fullName>
    </submittedName>
</protein>
<dbReference type="EMBL" id="QGKX02000095">
    <property type="protein sequence ID" value="KAF3573895.1"/>
    <property type="molecule type" value="Genomic_DNA"/>
</dbReference>
<dbReference type="Proteomes" id="UP000712600">
    <property type="component" value="Unassembled WGS sequence"/>
</dbReference>
<reference evidence="1" key="1">
    <citation type="submission" date="2019-12" db="EMBL/GenBank/DDBJ databases">
        <title>Genome sequencing and annotation of Brassica cretica.</title>
        <authorList>
            <person name="Studholme D.J."/>
            <person name="Sarris P."/>
        </authorList>
    </citation>
    <scope>NUCLEOTIDE SEQUENCE</scope>
    <source>
        <strain evidence="1">PFS-109/04</strain>
        <tissue evidence="1">Leaf</tissue>
    </source>
</reference>
<dbReference type="AlphaFoldDB" id="A0A8S9RML6"/>